<evidence type="ECO:0000313" key="2">
    <source>
        <dbReference type="EMBL" id="CAK7337648.1"/>
    </source>
</evidence>
<reference evidence="2 3" key="1">
    <citation type="submission" date="2024-01" db="EMBL/GenBank/DDBJ databases">
        <authorList>
            <person name="Waweru B."/>
        </authorList>
    </citation>
    <scope>NUCLEOTIDE SEQUENCE [LARGE SCALE GENOMIC DNA]</scope>
</reference>
<evidence type="ECO:0000313" key="3">
    <source>
        <dbReference type="Proteomes" id="UP001314170"/>
    </source>
</evidence>
<feature type="region of interest" description="Disordered" evidence="1">
    <location>
        <begin position="46"/>
        <end position="65"/>
    </location>
</feature>
<comment type="caution">
    <text evidence="2">The sequence shown here is derived from an EMBL/GenBank/DDBJ whole genome shotgun (WGS) entry which is preliminary data.</text>
</comment>
<gene>
    <name evidence="2" type="ORF">DCAF_LOCUS12686</name>
</gene>
<dbReference type="Proteomes" id="UP001314170">
    <property type="component" value="Unassembled WGS sequence"/>
</dbReference>
<feature type="compositionally biased region" description="Basic and acidic residues" evidence="1">
    <location>
        <begin position="50"/>
        <end position="65"/>
    </location>
</feature>
<keyword evidence="3" id="KW-1185">Reference proteome</keyword>
<accession>A0AAV1RQG2</accession>
<proteinExistence type="predicted"/>
<protein>
    <submittedName>
        <fullName evidence="2">Uncharacterized protein</fullName>
    </submittedName>
</protein>
<organism evidence="2 3">
    <name type="scientific">Dovyalis caffra</name>
    <dbReference type="NCBI Taxonomy" id="77055"/>
    <lineage>
        <taxon>Eukaryota</taxon>
        <taxon>Viridiplantae</taxon>
        <taxon>Streptophyta</taxon>
        <taxon>Embryophyta</taxon>
        <taxon>Tracheophyta</taxon>
        <taxon>Spermatophyta</taxon>
        <taxon>Magnoliopsida</taxon>
        <taxon>eudicotyledons</taxon>
        <taxon>Gunneridae</taxon>
        <taxon>Pentapetalae</taxon>
        <taxon>rosids</taxon>
        <taxon>fabids</taxon>
        <taxon>Malpighiales</taxon>
        <taxon>Salicaceae</taxon>
        <taxon>Flacourtieae</taxon>
        <taxon>Dovyalis</taxon>
    </lineage>
</organism>
<dbReference type="EMBL" id="CAWUPB010001108">
    <property type="protein sequence ID" value="CAK7337648.1"/>
    <property type="molecule type" value="Genomic_DNA"/>
</dbReference>
<dbReference type="AlphaFoldDB" id="A0AAV1RQG2"/>
<name>A0AAV1RQG2_9ROSI</name>
<evidence type="ECO:0000256" key="1">
    <source>
        <dbReference type="SAM" id="MobiDB-lite"/>
    </source>
</evidence>
<sequence length="93" mass="10364">MELCFLAEGGGGPGSVNNDGESVTGKLTAPLWGWIDRCKNATNSRRMKERHVGMRRLEKERDEGTRAVSVATYRNPFGEEVGLKHHYCAHVYA</sequence>